<proteinExistence type="predicted"/>
<dbReference type="SUPFAM" id="SSF50952">
    <property type="entry name" value="Soluble quinoprotein glucose dehydrogenase"/>
    <property type="match status" value="1"/>
</dbReference>
<feature type="domain" description="Pyrroloquinoline quinone-dependent pyranose dehydrogenase beta-propeller" evidence="2">
    <location>
        <begin position="35"/>
        <end position="424"/>
    </location>
</feature>
<keyword evidence="4" id="KW-1185">Reference proteome</keyword>
<dbReference type="OrthoDB" id="507128at2759"/>
<sequence>MKVPNNLQIYLAAGSALLQTAQAATCNLKPSYSAPVVSNGWQAQLAATGLSSPRGIIFDSSGNLLVVQQGAGIIHLEFDDGGSTCLDVSKKTYLINSTSLNHGIALSADGKTLYASSSDTVYSWSYDASAVSVGDTNQTLITGMSNDDHTTRTLLMSAKESGILVVSRGSNSNIDLAAEDITTGHSQIRAFNVTNLTSISQPYDFKSAGRLLGWGLRNSVGVAEEPLTGGIYSVENSADGIDRDGVDIHQNNPGEEMNYHGFLNASTENQGGNYGYPYCFALWNTSIPDLGTMTVGSQFTLTQNATINDTFCAKERVSPRLTFQAHMAPLDIIFLPNGTEAFVTFHGSWDRTEPVGYKLSTIAFASGSPVAASDSLTAAVDIMANADTSKCPNQCFRPVGLALDSKDRVFMSSDATGEIYVLAKTVASATTSATTTGTGASPTTTKKSAGVKLKALSSTWAQLAWAVVALL</sequence>
<evidence type="ECO:0000313" key="4">
    <source>
        <dbReference type="Proteomes" id="UP000235672"/>
    </source>
</evidence>
<dbReference type="InterPro" id="IPR054539">
    <property type="entry name" value="Beta-prop_PDH"/>
</dbReference>
<dbReference type="EMBL" id="KZ613476">
    <property type="protein sequence ID" value="PMD22921.1"/>
    <property type="molecule type" value="Genomic_DNA"/>
</dbReference>
<keyword evidence="1" id="KW-0732">Signal</keyword>
<evidence type="ECO:0000313" key="3">
    <source>
        <dbReference type="EMBL" id="PMD22921.1"/>
    </source>
</evidence>
<evidence type="ECO:0000259" key="2">
    <source>
        <dbReference type="Pfam" id="PF22807"/>
    </source>
</evidence>
<dbReference type="AlphaFoldDB" id="A0A2J6Q9I0"/>
<gene>
    <name evidence="3" type="ORF">NA56DRAFT_597682</name>
</gene>
<dbReference type="PANTHER" id="PTHR47572">
    <property type="entry name" value="LIPOPROTEIN-RELATED"/>
    <property type="match status" value="1"/>
</dbReference>
<dbReference type="PANTHER" id="PTHR47572:SF4">
    <property type="entry name" value="LACTONASE DRP35"/>
    <property type="match status" value="1"/>
</dbReference>
<dbReference type="InterPro" id="IPR011041">
    <property type="entry name" value="Quinoprot_gluc/sorb_DH_b-prop"/>
</dbReference>
<dbReference type="InterPro" id="IPR011042">
    <property type="entry name" value="6-blade_b-propeller_TolB-like"/>
</dbReference>
<dbReference type="STRING" id="1745343.A0A2J6Q9I0"/>
<organism evidence="3 4">
    <name type="scientific">Hyaloscypha hepaticicola</name>
    <dbReference type="NCBI Taxonomy" id="2082293"/>
    <lineage>
        <taxon>Eukaryota</taxon>
        <taxon>Fungi</taxon>
        <taxon>Dikarya</taxon>
        <taxon>Ascomycota</taxon>
        <taxon>Pezizomycotina</taxon>
        <taxon>Leotiomycetes</taxon>
        <taxon>Helotiales</taxon>
        <taxon>Hyaloscyphaceae</taxon>
        <taxon>Hyaloscypha</taxon>
    </lineage>
</organism>
<dbReference type="Gene3D" id="2.120.10.30">
    <property type="entry name" value="TolB, C-terminal domain"/>
    <property type="match status" value="1"/>
</dbReference>
<name>A0A2J6Q9I0_9HELO</name>
<evidence type="ECO:0000256" key="1">
    <source>
        <dbReference type="SAM" id="SignalP"/>
    </source>
</evidence>
<dbReference type="Proteomes" id="UP000235672">
    <property type="component" value="Unassembled WGS sequence"/>
</dbReference>
<accession>A0A2J6Q9I0</accession>
<dbReference type="InterPro" id="IPR051262">
    <property type="entry name" value="SMP-30/CGR1_Lactonase"/>
</dbReference>
<feature type="chain" id="PRO_5014453524" evidence="1">
    <location>
        <begin position="24"/>
        <end position="471"/>
    </location>
</feature>
<dbReference type="Pfam" id="PF22807">
    <property type="entry name" value="TrAA12"/>
    <property type="match status" value="1"/>
</dbReference>
<feature type="signal peptide" evidence="1">
    <location>
        <begin position="1"/>
        <end position="23"/>
    </location>
</feature>
<protein>
    <submittedName>
        <fullName evidence="3">Auxilliary activities family 12 protein</fullName>
    </submittedName>
</protein>
<reference evidence="3 4" key="1">
    <citation type="submission" date="2016-05" db="EMBL/GenBank/DDBJ databases">
        <title>A degradative enzymes factory behind the ericoid mycorrhizal symbiosis.</title>
        <authorList>
            <consortium name="DOE Joint Genome Institute"/>
            <person name="Martino E."/>
            <person name="Morin E."/>
            <person name="Grelet G."/>
            <person name="Kuo A."/>
            <person name="Kohler A."/>
            <person name="Daghino S."/>
            <person name="Barry K."/>
            <person name="Choi C."/>
            <person name="Cichocki N."/>
            <person name="Clum A."/>
            <person name="Copeland A."/>
            <person name="Hainaut M."/>
            <person name="Haridas S."/>
            <person name="Labutti K."/>
            <person name="Lindquist E."/>
            <person name="Lipzen A."/>
            <person name="Khouja H.-R."/>
            <person name="Murat C."/>
            <person name="Ohm R."/>
            <person name="Olson A."/>
            <person name="Spatafora J."/>
            <person name="Veneault-Fourrey C."/>
            <person name="Henrissat B."/>
            <person name="Grigoriev I."/>
            <person name="Martin F."/>
            <person name="Perotto S."/>
        </authorList>
    </citation>
    <scope>NUCLEOTIDE SEQUENCE [LARGE SCALE GENOMIC DNA]</scope>
    <source>
        <strain evidence="3 4">UAMH 7357</strain>
    </source>
</reference>